<keyword evidence="6 9" id="KW-1133">Transmembrane helix</keyword>
<evidence type="ECO:0000256" key="5">
    <source>
        <dbReference type="ARBA" id="ARBA00022692"/>
    </source>
</evidence>
<evidence type="ECO:0000256" key="2">
    <source>
        <dbReference type="ARBA" id="ARBA00022448"/>
    </source>
</evidence>
<gene>
    <name evidence="11" type="primary">siaT_7</name>
    <name evidence="11" type="ORF">MOMUL_19330</name>
</gene>
<dbReference type="EMBL" id="LTBC01000007">
    <property type="protein sequence ID" value="KYH31790.1"/>
    <property type="molecule type" value="Genomic_DNA"/>
</dbReference>
<dbReference type="PANTHER" id="PTHR35011:SF2">
    <property type="entry name" value="2,3-DIKETO-L-GULONATE TRAP TRANSPORTER SMALL PERMEASE PROTEIN YIAM"/>
    <property type="match status" value="1"/>
</dbReference>
<comment type="caution">
    <text evidence="11">The sequence shown here is derived from an EMBL/GenBank/DDBJ whole genome shotgun (WGS) entry which is preliminary data.</text>
</comment>
<evidence type="ECO:0000256" key="4">
    <source>
        <dbReference type="ARBA" id="ARBA00022519"/>
    </source>
</evidence>
<dbReference type="InterPro" id="IPR007387">
    <property type="entry name" value="TRAP_DctQ"/>
</dbReference>
<keyword evidence="12" id="KW-1185">Reference proteome</keyword>
<dbReference type="OrthoDB" id="45144at2"/>
<dbReference type="InterPro" id="IPR055348">
    <property type="entry name" value="DctQ"/>
</dbReference>
<feature type="transmembrane region" description="Helical" evidence="9">
    <location>
        <begin position="46"/>
        <end position="64"/>
    </location>
</feature>
<keyword evidence="4" id="KW-0997">Cell inner membrane</keyword>
<evidence type="ECO:0000256" key="3">
    <source>
        <dbReference type="ARBA" id="ARBA00022475"/>
    </source>
</evidence>
<comment type="subcellular location">
    <subcellularLocation>
        <location evidence="1">Cell inner membrane</location>
        <topology evidence="1">Multi-pass membrane protein</topology>
    </subcellularLocation>
</comment>
<name>A0A151AW64_9FIRM</name>
<dbReference type="PANTHER" id="PTHR35011">
    <property type="entry name" value="2,3-DIKETO-L-GULONATE TRAP TRANSPORTER SMALL PERMEASE PROTEIN YIAM"/>
    <property type="match status" value="1"/>
</dbReference>
<keyword evidence="7 9" id="KW-0472">Membrane</keyword>
<sequence length="159" mass="17967">MKALKYIAKLPEAILALLMIGITIVLFIEVITRYLLKIPLPWTDEVARLMLVWLSFLGVGVGIKTKAHVQVEALITKLPAKIQRYMRITANLSIIFFAVALLYFSFDYVRASSRMIFPVLRISFLWRALAVPVAAILIITYCGQQLLHYLNKNGKSDAA</sequence>
<evidence type="ECO:0000256" key="8">
    <source>
        <dbReference type="ARBA" id="ARBA00038436"/>
    </source>
</evidence>
<evidence type="ECO:0000256" key="1">
    <source>
        <dbReference type="ARBA" id="ARBA00004429"/>
    </source>
</evidence>
<dbReference type="GO" id="GO:0022857">
    <property type="term" value="F:transmembrane transporter activity"/>
    <property type="evidence" value="ECO:0007669"/>
    <property type="project" value="TreeGrafter"/>
</dbReference>
<evidence type="ECO:0000256" key="9">
    <source>
        <dbReference type="SAM" id="Phobius"/>
    </source>
</evidence>
<evidence type="ECO:0000313" key="12">
    <source>
        <dbReference type="Proteomes" id="UP000075670"/>
    </source>
</evidence>
<feature type="transmembrane region" description="Helical" evidence="9">
    <location>
        <begin position="12"/>
        <end position="34"/>
    </location>
</feature>
<dbReference type="Pfam" id="PF04290">
    <property type="entry name" value="DctQ"/>
    <property type="match status" value="1"/>
</dbReference>
<evidence type="ECO:0000313" key="11">
    <source>
        <dbReference type="EMBL" id="KYH31790.1"/>
    </source>
</evidence>
<dbReference type="AlphaFoldDB" id="A0A151AW64"/>
<protein>
    <submittedName>
        <fullName evidence="11">Sialic acid TRAP transporter permease protein SiaT</fullName>
    </submittedName>
</protein>
<feature type="transmembrane region" description="Helical" evidence="9">
    <location>
        <begin position="85"/>
        <end position="104"/>
    </location>
</feature>
<feature type="transmembrane region" description="Helical" evidence="9">
    <location>
        <begin position="124"/>
        <end position="143"/>
    </location>
</feature>
<dbReference type="GO" id="GO:0005886">
    <property type="term" value="C:plasma membrane"/>
    <property type="evidence" value="ECO:0007669"/>
    <property type="project" value="UniProtKB-SubCell"/>
</dbReference>
<comment type="similarity">
    <text evidence="8">Belongs to the TRAP transporter small permease family.</text>
</comment>
<feature type="domain" description="Tripartite ATP-independent periplasmic transporters DctQ component" evidence="10">
    <location>
        <begin position="22"/>
        <end position="148"/>
    </location>
</feature>
<keyword evidence="5 9" id="KW-0812">Transmembrane</keyword>
<dbReference type="Proteomes" id="UP000075670">
    <property type="component" value="Unassembled WGS sequence"/>
</dbReference>
<dbReference type="PATRIC" id="fig|1122241.3.peg.2056"/>
<keyword evidence="2" id="KW-0813">Transport</keyword>
<proteinExistence type="inferred from homology"/>
<dbReference type="GO" id="GO:0015740">
    <property type="term" value="P:C4-dicarboxylate transport"/>
    <property type="evidence" value="ECO:0007669"/>
    <property type="project" value="TreeGrafter"/>
</dbReference>
<organism evidence="11 12">
    <name type="scientific">Moorella mulderi DSM 14980</name>
    <dbReference type="NCBI Taxonomy" id="1122241"/>
    <lineage>
        <taxon>Bacteria</taxon>
        <taxon>Bacillati</taxon>
        <taxon>Bacillota</taxon>
        <taxon>Clostridia</taxon>
        <taxon>Neomoorellales</taxon>
        <taxon>Neomoorellaceae</taxon>
        <taxon>Neomoorella</taxon>
    </lineage>
</organism>
<reference evidence="11 12" key="1">
    <citation type="submission" date="2016-02" db="EMBL/GenBank/DDBJ databases">
        <title>Genome sequence of Moorella mulderi DSM 14980.</title>
        <authorList>
            <person name="Poehlein A."/>
            <person name="Daniel R."/>
        </authorList>
    </citation>
    <scope>NUCLEOTIDE SEQUENCE [LARGE SCALE GENOMIC DNA]</scope>
    <source>
        <strain evidence="11 12">DSM 14980</strain>
    </source>
</reference>
<evidence type="ECO:0000256" key="6">
    <source>
        <dbReference type="ARBA" id="ARBA00022989"/>
    </source>
</evidence>
<keyword evidence="3" id="KW-1003">Cell membrane</keyword>
<evidence type="ECO:0000259" key="10">
    <source>
        <dbReference type="Pfam" id="PF04290"/>
    </source>
</evidence>
<evidence type="ECO:0000256" key="7">
    <source>
        <dbReference type="ARBA" id="ARBA00023136"/>
    </source>
</evidence>
<dbReference type="RefSeq" id="WP_062284437.1">
    <property type="nucleotide sequence ID" value="NZ_LTBC01000007.1"/>
</dbReference>
<accession>A0A151AW64</accession>